<dbReference type="Proteomes" id="UP001479290">
    <property type="component" value="Unassembled WGS sequence"/>
</dbReference>
<gene>
    <name evidence="2" type="ORF">ABG768_014545</name>
</gene>
<dbReference type="EMBL" id="JAWDJR010000020">
    <property type="protein sequence ID" value="KAK9956837.1"/>
    <property type="molecule type" value="Genomic_DNA"/>
</dbReference>
<name>A0AAW1Z5W2_CULAL</name>
<proteinExistence type="predicted"/>
<dbReference type="AlphaFoldDB" id="A0AAW1Z5W2"/>
<accession>A0AAW1Z5W2</accession>
<organism evidence="2 3">
    <name type="scientific">Culter alburnus</name>
    <name type="common">Topmouth culter</name>
    <dbReference type="NCBI Taxonomy" id="194366"/>
    <lineage>
        <taxon>Eukaryota</taxon>
        <taxon>Metazoa</taxon>
        <taxon>Chordata</taxon>
        <taxon>Craniata</taxon>
        <taxon>Vertebrata</taxon>
        <taxon>Euteleostomi</taxon>
        <taxon>Actinopterygii</taxon>
        <taxon>Neopterygii</taxon>
        <taxon>Teleostei</taxon>
        <taxon>Ostariophysi</taxon>
        <taxon>Cypriniformes</taxon>
        <taxon>Xenocyprididae</taxon>
        <taxon>Xenocypridinae</taxon>
        <taxon>Culter</taxon>
    </lineage>
</organism>
<feature type="region of interest" description="Disordered" evidence="1">
    <location>
        <begin position="44"/>
        <end position="69"/>
    </location>
</feature>
<keyword evidence="3" id="KW-1185">Reference proteome</keyword>
<evidence type="ECO:0000313" key="3">
    <source>
        <dbReference type="Proteomes" id="UP001479290"/>
    </source>
</evidence>
<protein>
    <submittedName>
        <fullName evidence="2">Uncharacterized protein</fullName>
    </submittedName>
</protein>
<evidence type="ECO:0000256" key="1">
    <source>
        <dbReference type="SAM" id="MobiDB-lite"/>
    </source>
</evidence>
<comment type="caution">
    <text evidence="2">The sequence shown here is derived from an EMBL/GenBank/DDBJ whole genome shotgun (WGS) entry which is preliminary data.</text>
</comment>
<feature type="compositionally biased region" description="Polar residues" evidence="1">
    <location>
        <begin position="57"/>
        <end position="69"/>
    </location>
</feature>
<sequence>MSSASARLLPVTHAALVWTGDCGFPFTSGAPPRRLRCCNPARFQNQTATEGPPSPPAQNNGATSASVHY</sequence>
<evidence type="ECO:0000313" key="2">
    <source>
        <dbReference type="EMBL" id="KAK9956837.1"/>
    </source>
</evidence>
<reference evidence="2 3" key="1">
    <citation type="submission" date="2024-05" db="EMBL/GenBank/DDBJ databases">
        <title>A high-quality chromosomal-level genome assembly of Topmouth culter (Culter alburnus).</title>
        <authorList>
            <person name="Zhao H."/>
        </authorList>
    </citation>
    <scope>NUCLEOTIDE SEQUENCE [LARGE SCALE GENOMIC DNA]</scope>
    <source>
        <strain evidence="2">CATC2023</strain>
        <tissue evidence="2">Muscle</tissue>
    </source>
</reference>
<feature type="non-terminal residue" evidence="2">
    <location>
        <position position="69"/>
    </location>
</feature>